<dbReference type="InterPro" id="IPR051910">
    <property type="entry name" value="ComF/GntX_DNA_util-trans"/>
</dbReference>
<dbReference type="Gene3D" id="3.40.50.2020">
    <property type="match status" value="1"/>
</dbReference>
<protein>
    <submittedName>
        <fullName evidence="4">ComF family protein</fullName>
    </submittedName>
</protein>
<dbReference type="Pfam" id="PF00156">
    <property type="entry name" value="Pribosyltran"/>
    <property type="match status" value="1"/>
</dbReference>
<dbReference type="PANTHER" id="PTHR47505">
    <property type="entry name" value="DNA UTILIZATION PROTEIN YHGH"/>
    <property type="match status" value="1"/>
</dbReference>
<organism evidence="4 5">
    <name type="scientific">Planctomicrobium piriforme</name>
    <dbReference type="NCBI Taxonomy" id="1576369"/>
    <lineage>
        <taxon>Bacteria</taxon>
        <taxon>Pseudomonadati</taxon>
        <taxon>Planctomycetota</taxon>
        <taxon>Planctomycetia</taxon>
        <taxon>Planctomycetales</taxon>
        <taxon>Planctomycetaceae</taxon>
        <taxon>Planctomicrobium</taxon>
    </lineage>
</organism>
<dbReference type="SUPFAM" id="SSF53271">
    <property type="entry name" value="PRTase-like"/>
    <property type="match status" value="1"/>
</dbReference>
<evidence type="ECO:0000259" key="2">
    <source>
        <dbReference type="Pfam" id="PF00156"/>
    </source>
</evidence>
<proteinExistence type="inferred from homology"/>
<dbReference type="InterPro" id="IPR000836">
    <property type="entry name" value="PRTase_dom"/>
</dbReference>
<name>A0A1I3GUD0_9PLAN</name>
<evidence type="ECO:0000259" key="3">
    <source>
        <dbReference type="Pfam" id="PF18912"/>
    </source>
</evidence>
<dbReference type="AlphaFoldDB" id="A0A1I3GUD0"/>
<comment type="similarity">
    <text evidence="1">Belongs to the ComF/GntX family.</text>
</comment>
<gene>
    <name evidence="4" type="ORF">SAMN05421753_107135</name>
</gene>
<dbReference type="Proteomes" id="UP000199518">
    <property type="component" value="Unassembled WGS sequence"/>
</dbReference>
<dbReference type="EMBL" id="FOQD01000007">
    <property type="protein sequence ID" value="SFI27138.1"/>
    <property type="molecule type" value="Genomic_DNA"/>
</dbReference>
<keyword evidence="5" id="KW-1185">Reference proteome</keyword>
<evidence type="ECO:0000313" key="4">
    <source>
        <dbReference type="EMBL" id="SFI27138.1"/>
    </source>
</evidence>
<dbReference type="Pfam" id="PF18912">
    <property type="entry name" value="DZR_2"/>
    <property type="match status" value="1"/>
</dbReference>
<dbReference type="PANTHER" id="PTHR47505:SF1">
    <property type="entry name" value="DNA UTILIZATION PROTEIN YHGH"/>
    <property type="match status" value="1"/>
</dbReference>
<accession>A0A1I3GUD0</accession>
<feature type="domain" description="Double zinc ribbon" evidence="3">
    <location>
        <begin position="15"/>
        <end position="77"/>
    </location>
</feature>
<sequence length="250" mass="27980">MLLRQWTGRLCRDAMDFLYPIGCLWCGQQLSRADGSAGDLCTKCRITIAPHLGNCCQRCSAAVGPYIKTDEGCVHCQRDRLHFERAISLGSYEGELRRACLRCKQPGQRPLTTALTMELCQREQNLLKDWQIDLVVPVPHHWTDRVRIADHAADAVSDQISRFLMVPVDRHILAKQKRTPKQHELTATQRRNNLRGAFQVNRSARLSGVRVLLTDDVLTTATTANRATRMLLDAGASSVHVAVLARSTGV</sequence>
<dbReference type="RefSeq" id="WP_092049969.1">
    <property type="nucleotide sequence ID" value="NZ_FOQD01000007.1"/>
</dbReference>
<dbReference type="STRING" id="1576369.SAMN05421753_107135"/>
<dbReference type="OrthoDB" id="9779910at2"/>
<evidence type="ECO:0000256" key="1">
    <source>
        <dbReference type="ARBA" id="ARBA00008007"/>
    </source>
</evidence>
<dbReference type="InterPro" id="IPR044005">
    <property type="entry name" value="DZR_2"/>
</dbReference>
<dbReference type="InterPro" id="IPR029057">
    <property type="entry name" value="PRTase-like"/>
</dbReference>
<reference evidence="5" key="1">
    <citation type="submission" date="2016-10" db="EMBL/GenBank/DDBJ databases">
        <authorList>
            <person name="Varghese N."/>
            <person name="Submissions S."/>
        </authorList>
    </citation>
    <scope>NUCLEOTIDE SEQUENCE [LARGE SCALE GENOMIC DNA]</scope>
    <source>
        <strain evidence="5">DSM 26348</strain>
    </source>
</reference>
<evidence type="ECO:0000313" key="5">
    <source>
        <dbReference type="Proteomes" id="UP000199518"/>
    </source>
</evidence>
<feature type="domain" description="Phosphoribosyltransferase" evidence="2">
    <location>
        <begin position="158"/>
        <end position="246"/>
    </location>
</feature>